<evidence type="ECO:0000256" key="8">
    <source>
        <dbReference type="HAMAP-Rule" id="MF_00316"/>
    </source>
</evidence>
<feature type="binding site" evidence="8">
    <location>
        <position position="91"/>
    </location>
    <ligand>
        <name>GTP</name>
        <dbReference type="ChEBI" id="CHEBI:37565"/>
    </ligand>
</feature>
<feature type="binding site" evidence="8">
    <location>
        <position position="49"/>
    </location>
    <ligand>
        <name>GTP</name>
        <dbReference type="ChEBI" id="CHEBI:37565"/>
    </ligand>
</feature>
<sequence>MKCVGGAVLNEGGSTRMGRDKGSMMLGGTRVLERILSRLGEWTPVLVVNQKETHPVYPTVKEQFDQAGPLGGIHAVLNHAEKEWTAVTACDTPFLSAEVYDHLLKYTDPQTDAVIPVYNGRRHPLSGLYNKRCVHTLGTFVQNGGRKVDDFLEKVRTKEVHEFSSISSEVLDKHFFNMNTPEDYVKAEKWLKKDEGLETNPRQQ</sequence>
<dbReference type="GO" id="GO:0061603">
    <property type="term" value="F:molybdenum cofactor guanylyltransferase activity"/>
    <property type="evidence" value="ECO:0007669"/>
    <property type="project" value="UniProtKB-EC"/>
</dbReference>
<feature type="binding site" evidence="8">
    <location>
        <position position="21"/>
    </location>
    <ligand>
        <name>GTP</name>
        <dbReference type="ChEBI" id="CHEBI:37565"/>
    </ligand>
</feature>
<dbReference type="InterPro" id="IPR029044">
    <property type="entry name" value="Nucleotide-diphossugar_trans"/>
</dbReference>
<dbReference type="PANTHER" id="PTHR19136">
    <property type="entry name" value="MOLYBDENUM COFACTOR GUANYLYLTRANSFERASE"/>
    <property type="match status" value="1"/>
</dbReference>
<dbReference type="HAMAP" id="MF_00316">
    <property type="entry name" value="MobA"/>
    <property type="match status" value="1"/>
</dbReference>
<dbReference type="EMBL" id="WMET01000001">
    <property type="protein sequence ID" value="MYL19363.1"/>
    <property type="molecule type" value="Genomic_DNA"/>
</dbReference>
<accession>A0A845DPK6</accession>
<dbReference type="Pfam" id="PF12804">
    <property type="entry name" value="NTP_transf_3"/>
    <property type="match status" value="1"/>
</dbReference>
<dbReference type="GO" id="GO:0005525">
    <property type="term" value="F:GTP binding"/>
    <property type="evidence" value="ECO:0007669"/>
    <property type="project" value="UniProtKB-UniRule"/>
</dbReference>
<keyword evidence="1 8" id="KW-0963">Cytoplasm</keyword>
<comment type="function">
    <text evidence="8">Transfers a GMP moiety from GTP to Mo-molybdopterin (Mo-MPT) cofactor (Moco or molybdenum cofactor) to form Mo-molybdopterin guanine dinucleotide (Mo-MGD) cofactor.</text>
</comment>
<comment type="similarity">
    <text evidence="8">Belongs to the MobA family.</text>
</comment>
<dbReference type="GO" id="GO:0046872">
    <property type="term" value="F:metal ion binding"/>
    <property type="evidence" value="ECO:0007669"/>
    <property type="project" value="UniProtKB-KW"/>
</dbReference>
<comment type="caution">
    <text evidence="8">Lacks conserved residue(s) required for the propagation of feature annotation.</text>
</comment>
<dbReference type="OrthoDB" id="9788394at2"/>
<comment type="domain">
    <text evidence="8">The N-terminal domain determines nucleotide recognition and specific binding, while the C-terminal domain determines the specific binding to the target protein.</text>
</comment>
<keyword evidence="6 8" id="KW-0342">GTP-binding</keyword>
<evidence type="ECO:0000256" key="5">
    <source>
        <dbReference type="ARBA" id="ARBA00022842"/>
    </source>
</evidence>
<comment type="cofactor">
    <cofactor evidence="8">
        <name>Mg(2+)</name>
        <dbReference type="ChEBI" id="CHEBI:18420"/>
    </cofactor>
</comment>
<dbReference type="Proteomes" id="UP000460949">
    <property type="component" value="Unassembled WGS sequence"/>
</dbReference>
<evidence type="ECO:0000256" key="1">
    <source>
        <dbReference type="ARBA" id="ARBA00022490"/>
    </source>
</evidence>
<comment type="subcellular location">
    <subcellularLocation>
        <location evidence="8">Cytoplasm</location>
    </subcellularLocation>
</comment>
<keyword evidence="4 8" id="KW-0547">Nucleotide-binding</keyword>
<dbReference type="CDD" id="cd02503">
    <property type="entry name" value="MobA"/>
    <property type="match status" value="1"/>
</dbReference>
<dbReference type="EC" id="2.7.7.77" evidence="8"/>
<organism evidence="10 11">
    <name type="scientific">Halobacillus litoralis</name>
    <dbReference type="NCBI Taxonomy" id="45668"/>
    <lineage>
        <taxon>Bacteria</taxon>
        <taxon>Bacillati</taxon>
        <taxon>Bacillota</taxon>
        <taxon>Bacilli</taxon>
        <taxon>Bacillales</taxon>
        <taxon>Bacillaceae</taxon>
        <taxon>Halobacillus</taxon>
    </lineage>
</organism>
<feature type="domain" description="MobA-like NTP transferase" evidence="9">
    <location>
        <begin position="8"/>
        <end position="148"/>
    </location>
</feature>
<dbReference type="InterPro" id="IPR025877">
    <property type="entry name" value="MobA-like_NTP_Trfase"/>
</dbReference>
<proteinExistence type="inferred from homology"/>
<dbReference type="Gene3D" id="3.90.550.10">
    <property type="entry name" value="Spore Coat Polysaccharide Biosynthesis Protein SpsA, Chain A"/>
    <property type="match status" value="1"/>
</dbReference>
<comment type="caution">
    <text evidence="10">The sequence shown here is derived from an EMBL/GenBank/DDBJ whole genome shotgun (WGS) entry which is preliminary data.</text>
</comment>
<keyword evidence="2 8" id="KW-0808">Transferase</keyword>
<feature type="binding site" evidence="8">
    <location>
        <position position="91"/>
    </location>
    <ligand>
        <name>Mg(2+)</name>
        <dbReference type="ChEBI" id="CHEBI:18420"/>
    </ligand>
</feature>
<dbReference type="GO" id="GO:0005737">
    <property type="term" value="C:cytoplasm"/>
    <property type="evidence" value="ECO:0007669"/>
    <property type="project" value="UniProtKB-SubCell"/>
</dbReference>
<reference evidence="10 11" key="1">
    <citation type="submission" date="2019-11" db="EMBL/GenBank/DDBJ databases">
        <title>Genome sequences of 17 halophilic strains isolated from different environments.</title>
        <authorList>
            <person name="Furrow R.E."/>
        </authorList>
    </citation>
    <scope>NUCLEOTIDE SEQUENCE [LARGE SCALE GENOMIC DNA]</scope>
    <source>
        <strain evidence="10 11">22511_23_Filter</strain>
    </source>
</reference>
<dbReference type="GO" id="GO:0006777">
    <property type="term" value="P:Mo-molybdopterin cofactor biosynthetic process"/>
    <property type="evidence" value="ECO:0007669"/>
    <property type="project" value="UniProtKB-KW"/>
</dbReference>
<dbReference type="AlphaFoldDB" id="A0A845DPK6"/>
<dbReference type="InterPro" id="IPR013482">
    <property type="entry name" value="Molybde_CF_guanTrfase"/>
</dbReference>
<dbReference type="SUPFAM" id="SSF53448">
    <property type="entry name" value="Nucleotide-diphospho-sugar transferases"/>
    <property type="match status" value="1"/>
</dbReference>
<gene>
    <name evidence="8" type="primary">mobA</name>
    <name evidence="10" type="ORF">GLW04_05630</name>
</gene>
<evidence type="ECO:0000256" key="2">
    <source>
        <dbReference type="ARBA" id="ARBA00022679"/>
    </source>
</evidence>
<protein>
    <recommendedName>
        <fullName evidence="8">Probable molybdenum cofactor guanylyltransferase</fullName>
        <shortName evidence="8">MoCo guanylyltransferase</shortName>
        <ecNumber evidence="8">2.7.7.77</ecNumber>
    </recommendedName>
    <alternativeName>
        <fullName evidence="8">GTP:molybdopterin guanylyltransferase</fullName>
    </alternativeName>
    <alternativeName>
        <fullName evidence="8">Mo-MPT guanylyltransferase</fullName>
    </alternativeName>
    <alternativeName>
        <fullName evidence="8">Molybdopterin guanylyltransferase</fullName>
    </alternativeName>
    <alternativeName>
        <fullName evidence="8">Molybdopterin-guanine dinucleotide synthase</fullName>
        <shortName evidence="8">MGD synthase</shortName>
    </alternativeName>
</protein>
<comment type="catalytic activity">
    <reaction evidence="8">
        <text>Mo-molybdopterin + GTP + H(+) = Mo-molybdopterin guanine dinucleotide + diphosphate</text>
        <dbReference type="Rhea" id="RHEA:34243"/>
        <dbReference type="ChEBI" id="CHEBI:15378"/>
        <dbReference type="ChEBI" id="CHEBI:33019"/>
        <dbReference type="ChEBI" id="CHEBI:37565"/>
        <dbReference type="ChEBI" id="CHEBI:71302"/>
        <dbReference type="ChEBI" id="CHEBI:71310"/>
        <dbReference type="EC" id="2.7.7.77"/>
    </reaction>
</comment>
<evidence type="ECO:0000256" key="7">
    <source>
        <dbReference type="ARBA" id="ARBA00023150"/>
    </source>
</evidence>
<evidence type="ECO:0000256" key="3">
    <source>
        <dbReference type="ARBA" id="ARBA00022723"/>
    </source>
</evidence>
<evidence type="ECO:0000256" key="4">
    <source>
        <dbReference type="ARBA" id="ARBA00022741"/>
    </source>
</evidence>
<name>A0A845DPK6_9BACI</name>
<evidence type="ECO:0000313" key="10">
    <source>
        <dbReference type="EMBL" id="MYL19363.1"/>
    </source>
</evidence>
<keyword evidence="3 8" id="KW-0479">Metal-binding</keyword>
<keyword evidence="5 8" id="KW-0460">Magnesium</keyword>
<evidence type="ECO:0000259" key="9">
    <source>
        <dbReference type="Pfam" id="PF12804"/>
    </source>
</evidence>
<dbReference type="PANTHER" id="PTHR19136:SF81">
    <property type="entry name" value="MOLYBDENUM COFACTOR GUANYLYLTRANSFERASE"/>
    <property type="match status" value="1"/>
</dbReference>
<evidence type="ECO:0000313" key="11">
    <source>
        <dbReference type="Proteomes" id="UP000460949"/>
    </source>
</evidence>
<evidence type="ECO:0000256" key="6">
    <source>
        <dbReference type="ARBA" id="ARBA00023134"/>
    </source>
</evidence>
<keyword evidence="7 8" id="KW-0501">Molybdenum cofactor biosynthesis</keyword>